<dbReference type="KEGG" id="aaf:AURANDRAFT_72557"/>
<accession>F0YKV6</accession>
<evidence type="ECO:0000256" key="1">
    <source>
        <dbReference type="SAM" id="MobiDB-lite"/>
    </source>
</evidence>
<dbReference type="EMBL" id="GL833154">
    <property type="protein sequence ID" value="EGB04193.1"/>
    <property type="molecule type" value="Genomic_DNA"/>
</dbReference>
<dbReference type="OrthoDB" id="192725at2759"/>
<feature type="region of interest" description="Disordered" evidence="1">
    <location>
        <begin position="531"/>
        <end position="560"/>
    </location>
</feature>
<dbReference type="GeneID" id="20228765"/>
<dbReference type="InParanoid" id="F0YKV6"/>
<proteinExistence type="predicted"/>
<reference evidence="2 3" key="1">
    <citation type="journal article" date="2011" name="Proc. Natl. Acad. Sci. U.S.A.">
        <title>Niche of harmful alga Aureococcus anophagefferens revealed through ecogenomics.</title>
        <authorList>
            <person name="Gobler C.J."/>
            <person name="Berry D.L."/>
            <person name="Dyhrman S.T."/>
            <person name="Wilhelm S.W."/>
            <person name="Salamov A."/>
            <person name="Lobanov A.V."/>
            <person name="Zhang Y."/>
            <person name="Collier J.L."/>
            <person name="Wurch L.L."/>
            <person name="Kustka A.B."/>
            <person name="Dill B.D."/>
            <person name="Shah M."/>
            <person name="VerBerkmoes N.C."/>
            <person name="Kuo A."/>
            <person name="Terry A."/>
            <person name="Pangilinan J."/>
            <person name="Lindquist E.A."/>
            <person name="Lucas S."/>
            <person name="Paulsen I.T."/>
            <person name="Hattenrath-Lehmann T.K."/>
            <person name="Talmage S.C."/>
            <person name="Walker E.A."/>
            <person name="Koch F."/>
            <person name="Burson A.M."/>
            <person name="Marcoval M.A."/>
            <person name="Tang Y.Z."/>
            <person name="Lecleir G.R."/>
            <person name="Coyne K.J."/>
            <person name="Berg G.M."/>
            <person name="Bertrand E.M."/>
            <person name="Saito M.A."/>
            <person name="Gladyshev V.N."/>
            <person name="Grigoriev I.V."/>
        </authorList>
    </citation>
    <scope>NUCLEOTIDE SEQUENCE [LARGE SCALE GENOMIC DNA]</scope>
    <source>
        <strain evidence="3">CCMP 1984</strain>
    </source>
</reference>
<gene>
    <name evidence="2" type="ORF">AURANDRAFT_72557</name>
</gene>
<organism evidence="3">
    <name type="scientific">Aureococcus anophagefferens</name>
    <name type="common">Harmful bloom alga</name>
    <dbReference type="NCBI Taxonomy" id="44056"/>
    <lineage>
        <taxon>Eukaryota</taxon>
        <taxon>Sar</taxon>
        <taxon>Stramenopiles</taxon>
        <taxon>Ochrophyta</taxon>
        <taxon>Pelagophyceae</taxon>
        <taxon>Pelagomonadales</taxon>
        <taxon>Pelagomonadaceae</taxon>
        <taxon>Aureococcus</taxon>
    </lineage>
</organism>
<protein>
    <submittedName>
        <fullName evidence="2">Expressed protein</fullName>
    </submittedName>
</protein>
<dbReference type="Proteomes" id="UP000002729">
    <property type="component" value="Unassembled WGS sequence"/>
</dbReference>
<evidence type="ECO:0000313" key="3">
    <source>
        <dbReference type="Proteomes" id="UP000002729"/>
    </source>
</evidence>
<dbReference type="AlphaFoldDB" id="F0YKV6"/>
<evidence type="ECO:0000313" key="2">
    <source>
        <dbReference type="EMBL" id="EGB04193.1"/>
    </source>
</evidence>
<name>F0YKV6_AURAN</name>
<keyword evidence="3" id="KW-1185">Reference proteome</keyword>
<dbReference type="RefSeq" id="XP_009041046.1">
    <property type="nucleotide sequence ID" value="XM_009042798.1"/>
</dbReference>
<sequence length="560" mass="63413">MSQSLFDRSLACEVDDLKIDSKRQDCDTEIRKRCNMFALNLRRRFEDALAVVRSSAEIDHAAAEQLIHEERVAHRKACAALTEAHMRQLGDMQAASIEENREATRTSGIHEETLRLKYESMVVALRERVAHEQGVQTRRALVLQESTSCAETEITRRDVDATAQAEAMTAAKFSKLISRLRKTWEDEEVRRTRTLQERVCSHYAVIIDQIQAQLNLALDLNDDLDQEWIDDVKARNCEHASSMKAFEERCRSLYESRLTAYIESADHRLSECEERLLVSGARAARNSNSMEAKISRLRLACSKWRVDYQREVQRRYYDTTAELEQQYMNEIGALLADLSDASSEISILNTDMCRKGSTLNVGLELKKEIKETPNNSTSPKTEREQLISLWDKLQTPQSDRLAALHTILDAAEYTPELAAGLARKINALSAQLPLIQVITRREFIKYRLSMLSKLNHTGHCMKEYIMRDCSTMAAFMLIFNSRCYVQGDKSTLDMRDPADLSLRLGCPPRRLKAPCLVLPLSASGGRGVAVDAKRGRVAPPVPPHGGSRGLTLERPLLSES</sequence>